<evidence type="ECO:0000256" key="4">
    <source>
        <dbReference type="ARBA" id="ARBA00022664"/>
    </source>
</evidence>
<keyword evidence="4 8" id="KW-0507">mRNA processing</keyword>
<dbReference type="Pfam" id="PF16575">
    <property type="entry name" value="CLP1_P"/>
    <property type="match status" value="1"/>
</dbReference>
<comment type="function">
    <text evidence="8">Required for endonucleolytic cleavage during polyadenylation-dependent pre-mRNA 3'-end formation.</text>
</comment>
<evidence type="ECO:0000313" key="13">
    <source>
        <dbReference type="EMBL" id="SCV66899.1"/>
    </source>
</evidence>
<dbReference type="EMBL" id="FMSP01000001">
    <property type="protein sequence ID" value="SCV66899.1"/>
    <property type="molecule type" value="Genomic_DNA"/>
</dbReference>
<evidence type="ECO:0000256" key="2">
    <source>
        <dbReference type="ARBA" id="ARBA00018706"/>
    </source>
</evidence>
<dbReference type="AlphaFoldDB" id="A0A238F2G2"/>
<accession>A0A238F2G2</accession>
<dbReference type="GO" id="GO:0005849">
    <property type="term" value="C:mRNA cleavage factor complex"/>
    <property type="evidence" value="ECO:0007669"/>
    <property type="project" value="UniProtKB-UniRule"/>
</dbReference>
<dbReference type="OrthoDB" id="258143at2759"/>
<dbReference type="InterPro" id="IPR032324">
    <property type="entry name" value="Clp1_N"/>
</dbReference>
<comment type="similarity">
    <text evidence="8">Belongs to the Clp1 family. Clp1 subfamily.</text>
</comment>
<feature type="domain" description="Clp1 P-loop" evidence="12">
    <location>
        <begin position="243"/>
        <end position="384"/>
    </location>
</feature>
<dbReference type="PANTHER" id="PTHR12755">
    <property type="entry name" value="CLEAVAGE/POLYADENYLATION FACTOR IA SUBUNIT CLP1P"/>
    <property type="match status" value="1"/>
</dbReference>
<dbReference type="InterPro" id="IPR010655">
    <property type="entry name" value="Clp1_C"/>
</dbReference>
<feature type="binding site" evidence="8">
    <location>
        <position position="21"/>
    </location>
    <ligand>
        <name>ATP</name>
        <dbReference type="ChEBI" id="CHEBI:30616"/>
    </ligand>
</feature>
<keyword evidence="14" id="KW-1185">Reference proteome</keyword>
<dbReference type="InterPro" id="IPR032319">
    <property type="entry name" value="CLP1_P"/>
</dbReference>
<dbReference type="SUPFAM" id="SSF52540">
    <property type="entry name" value="P-loop containing nucleoside triphosphate hydrolases"/>
    <property type="match status" value="1"/>
</dbReference>
<feature type="binding site" evidence="8">
    <location>
        <position position="61"/>
    </location>
    <ligand>
        <name>ATP</name>
        <dbReference type="ChEBI" id="CHEBI:30616"/>
    </ligand>
</feature>
<dbReference type="GO" id="GO:0006388">
    <property type="term" value="P:tRNA splicing, via endonucleolytic cleavage and ligation"/>
    <property type="evidence" value="ECO:0007669"/>
    <property type="project" value="TreeGrafter"/>
</dbReference>
<dbReference type="GO" id="GO:0031124">
    <property type="term" value="P:mRNA 3'-end processing"/>
    <property type="evidence" value="ECO:0007669"/>
    <property type="project" value="UniProtKB-UniRule"/>
</dbReference>
<dbReference type="HAMAP" id="MF_03035">
    <property type="entry name" value="Clp1"/>
    <property type="match status" value="1"/>
</dbReference>
<evidence type="ECO:0000259" key="11">
    <source>
        <dbReference type="Pfam" id="PF16573"/>
    </source>
</evidence>
<dbReference type="Pfam" id="PF16573">
    <property type="entry name" value="CLP1_N"/>
    <property type="match status" value="1"/>
</dbReference>
<evidence type="ECO:0000256" key="9">
    <source>
        <dbReference type="SAM" id="MobiDB-lite"/>
    </source>
</evidence>
<keyword evidence="6 8" id="KW-0067">ATP-binding</keyword>
<evidence type="ECO:0000256" key="3">
    <source>
        <dbReference type="ARBA" id="ARBA00019824"/>
    </source>
</evidence>
<evidence type="ECO:0000259" key="12">
    <source>
        <dbReference type="Pfam" id="PF16575"/>
    </source>
</evidence>
<reference evidence="14" key="1">
    <citation type="submission" date="2016-09" db="EMBL/GenBank/DDBJ databases">
        <authorList>
            <person name="Jeantristanb JTB J.-T."/>
            <person name="Ricardo R."/>
        </authorList>
    </citation>
    <scope>NUCLEOTIDE SEQUENCE [LARGE SCALE GENOMIC DNA]</scope>
</reference>
<feature type="domain" description="Clp1 C-terminal" evidence="10">
    <location>
        <begin position="393"/>
        <end position="514"/>
    </location>
</feature>
<dbReference type="InterPro" id="IPR038239">
    <property type="entry name" value="Clp1_N_sf"/>
</dbReference>
<dbReference type="InterPro" id="IPR027417">
    <property type="entry name" value="P-loop_NTPase"/>
</dbReference>
<protein>
    <recommendedName>
        <fullName evidence="3">Polynucleotide 5'-hydroxyl-kinase GRC3</fullName>
    </recommendedName>
    <alternativeName>
        <fullName evidence="2">Polynucleotide 5'-hydroxyl-kinase grc3</fullName>
    </alternativeName>
</protein>
<dbReference type="STRING" id="269621.A0A238F2G2"/>
<dbReference type="PANTHER" id="PTHR12755:SF6">
    <property type="entry name" value="POLYRIBONUCLEOTIDE 5'-HYDROXYL-KINASE CLP1"/>
    <property type="match status" value="1"/>
</dbReference>
<dbReference type="GO" id="GO:0005524">
    <property type="term" value="F:ATP binding"/>
    <property type="evidence" value="ECO:0007669"/>
    <property type="project" value="UniProtKB-UniRule"/>
</dbReference>
<dbReference type="InterPro" id="IPR045116">
    <property type="entry name" value="Clp1/Grc3"/>
</dbReference>
<evidence type="ECO:0000256" key="1">
    <source>
        <dbReference type="ARBA" id="ARBA00004123"/>
    </source>
</evidence>
<dbReference type="InterPro" id="IPR028606">
    <property type="entry name" value="Clp1"/>
</dbReference>
<evidence type="ECO:0000256" key="6">
    <source>
        <dbReference type="ARBA" id="ARBA00022840"/>
    </source>
</evidence>
<gene>
    <name evidence="8" type="primary">CLP1</name>
    <name evidence="13" type="ORF">BQ2448_5545</name>
</gene>
<feature type="compositionally biased region" description="Polar residues" evidence="9">
    <location>
        <begin position="209"/>
        <end position="220"/>
    </location>
</feature>
<organism evidence="13 14">
    <name type="scientific">Microbotryum intermedium</name>
    <dbReference type="NCBI Taxonomy" id="269621"/>
    <lineage>
        <taxon>Eukaryota</taxon>
        <taxon>Fungi</taxon>
        <taxon>Dikarya</taxon>
        <taxon>Basidiomycota</taxon>
        <taxon>Pucciniomycotina</taxon>
        <taxon>Microbotryomycetes</taxon>
        <taxon>Microbotryales</taxon>
        <taxon>Microbotryaceae</taxon>
        <taxon>Microbotryum</taxon>
    </lineage>
</organism>
<keyword evidence="7 8" id="KW-0539">Nucleus</keyword>
<comment type="subunit">
    <text evidence="8">Component of a pre-mRNA cleavage factor complex. Interacts directly with PCF11.</text>
</comment>
<evidence type="ECO:0000256" key="8">
    <source>
        <dbReference type="HAMAP-Rule" id="MF_03035"/>
    </source>
</evidence>
<comment type="subcellular location">
    <subcellularLocation>
        <location evidence="1 8">Nucleus</location>
    </subcellularLocation>
</comment>
<dbReference type="GO" id="GO:0051731">
    <property type="term" value="F:polynucleotide 5'-hydroxyl-kinase activity"/>
    <property type="evidence" value="ECO:0007669"/>
    <property type="project" value="InterPro"/>
</dbReference>
<dbReference type="Gene3D" id="2.40.30.330">
    <property type="entry name" value="Pre-mRNA cleavage complex subunit Clp1, C-terminal domain"/>
    <property type="match status" value="1"/>
</dbReference>
<feature type="region of interest" description="Disordered" evidence="9">
    <location>
        <begin position="209"/>
        <end position="239"/>
    </location>
</feature>
<evidence type="ECO:0000256" key="5">
    <source>
        <dbReference type="ARBA" id="ARBA00022741"/>
    </source>
</evidence>
<dbReference type="Gene3D" id="3.40.50.300">
    <property type="entry name" value="P-loop containing nucleotide triphosphate hydrolases"/>
    <property type="match status" value="1"/>
</dbReference>
<feature type="domain" description="Clp1 N-terminal" evidence="11">
    <location>
        <begin position="16"/>
        <end position="106"/>
    </location>
</feature>
<sequence length="515" mass="54914">MASTSTSSIPTRVIDLPPNHEFSFELEPYEQLSITLLTGLAEVFGRELVPHQPHPFGDEVRACVWTPTGCRLEVRGAVENSYVGDEGSTRVYQSLHLGLSRMREEARPSSTLTSTTGKATVDWRQVQDDEVLPPRVLVVGERGAGKSSLIKSLLNWRVREAWALQGGQGATIKGGGGALYVNLDTKEGGLTMPGTLSITPINSLLPTTTPSNAFGTSGTSGPAVPFPQNSGSGSGSGSGSWTAPASIDAYAPTVNPLVYWFGHQDPSDAQPLYDHLLKRMGKSLRDKFAQGGLMGWKAGCLIDTPGEWAEKKGLGMIGKAVRALEVNVVLVVGNQRLEDQVKKLLDTNKTVTVVRVPAANGASEPDEALQRRIKDAQIRSYFYGGPALTTGVLSPFSIIVKFDDLRIVQIGEALSAQAPDSALPIGFGRTVGDLDLVLLDLEASSAPSSLLFRLLGIPQALEGSEDGDVVGKAVLGWVYVSAIDQVKKKATLLSPLPGRLPRKTLVLGSIDWQDA</sequence>
<dbReference type="Pfam" id="PF06807">
    <property type="entry name" value="Clp1"/>
    <property type="match status" value="1"/>
</dbReference>
<evidence type="ECO:0000259" key="10">
    <source>
        <dbReference type="Pfam" id="PF06807"/>
    </source>
</evidence>
<proteinExistence type="inferred from homology"/>
<evidence type="ECO:0000256" key="7">
    <source>
        <dbReference type="ARBA" id="ARBA00023242"/>
    </source>
</evidence>
<dbReference type="Gene3D" id="2.60.120.1030">
    <property type="entry name" value="Clp1, DNA binding domain"/>
    <property type="match status" value="1"/>
</dbReference>
<dbReference type="Proteomes" id="UP000198372">
    <property type="component" value="Unassembled WGS sequence"/>
</dbReference>
<dbReference type="InterPro" id="IPR038238">
    <property type="entry name" value="Clp1_C_sf"/>
</dbReference>
<evidence type="ECO:0000313" key="14">
    <source>
        <dbReference type="Proteomes" id="UP000198372"/>
    </source>
</evidence>
<keyword evidence="5 8" id="KW-0547">Nucleotide-binding</keyword>
<feature type="binding site" evidence="8">
    <location>
        <begin position="143"/>
        <end position="148"/>
    </location>
    <ligand>
        <name>ATP</name>
        <dbReference type="ChEBI" id="CHEBI:30616"/>
    </ligand>
</feature>
<name>A0A238F2G2_9BASI</name>